<dbReference type="GO" id="GO:0005249">
    <property type="term" value="F:voltage-gated potassium channel activity"/>
    <property type="evidence" value="ECO:0007669"/>
    <property type="project" value="UniProtKB-UniRule"/>
</dbReference>
<keyword evidence="4 14" id="KW-0633">Potassium transport</keyword>
<feature type="repeat" description="ANK" evidence="13">
    <location>
        <begin position="598"/>
        <end position="630"/>
    </location>
</feature>
<keyword evidence="10 14" id="KW-0406">Ion transport</keyword>
<dbReference type="Gene3D" id="1.10.287.70">
    <property type="match status" value="1"/>
</dbReference>
<accession>A0ABD1HMW5</accession>
<dbReference type="PROSITE" id="PS50297">
    <property type="entry name" value="ANK_REP_REGION"/>
    <property type="match status" value="3"/>
</dbReference>
<dbReference type="PANTHER" id="PTHR45743:SF2">
    <property type="entry name" value="POTASSIUM CHANNEL AKT1"/>
    <property type="match status" value="1"/>
</dbReference>
<evidence type="ECO:0000256" key="1">
    <source>
        <dbReference type="ARBA" id="ARBA00004141"/>
    </source>
</evidence>
<keyword evidence="5 14" id="KW-0812">Transmembrane</keyword>
<keyword evidence="7 14" id="KW-0851">Voltage-gated channel</keyword>
<comment type="domain">
    <text evidence="14">The segment S4 is probably the voltage-sensor and is characterized by a series of positively charged amino acids. The pore-forming region H5 is enclosed by the transmembrane segments S5 and S6 in the Shaker-type (1P/6TM) and contains the GYGD signature motif which seems to be involved in potassium selectivity.</text>
</comment>
<comment type="caution">
    <text evidence="18">The sequence shown here is derived from an EMBL/GenBank/DDBJ whole genome shotgun (WGS) entry which is preliminary data.</text>
</comment>
<evidence type="ECO:0000256" key="10">
    <source>
        <dbReference type="ARBA" id="ARBA00023065"/>
    </source>
</evidence>
<dbReference type="SUPFAM" id="SSF81324">
    <property type="entry name" value="Voltage-gated potassium channels"/>
    <property type="match status" value="1"/>
</dbReference>
<feature type="transmembrane region" description="Helical" evidence="14">
    <location>
        <begin position="77"/>
        <end position="97"/>
    </location>
</feature>
<feature type="compositionally biased region" description="Low complexity" evidence="15">
    <location>
        <begin position="756"/>
        <end position="770"/>
    </location>
</feature>
<dbReference type="PROSITE" id="PS50042">
    <property type="entry name" value="CNMP_BINDING_3"/>
    <property type="match status" value="1"/>
</dbReference>
<evidence type="ECO:0000256" key="4">
    <source>
        <dbReference type="ARBA" id="ARBA00022538"/>
    </source>
</evidence>
<dbReference type="FunFam" id="1.10.287.70:FF:000123">
    <property type="entry name" value="Potassium channel KAT3"/>
    <property type="match status" value="1"/>
</dbReference>
<dbReference type="Gene3D" id="1.10.287.630">
    <property type="entry name" value="Helix hairpin bin"/>
    <property type="match status" value="1"/>
</dbReference>
<evidence type="ECO:0000256" key="11">
    <source>
        <dbReference type="ARBA" id="ARBA00023136"/>
    </source>
</evidence>
<keyword evidence="6 14" id="KW-0631">Potassium channel</keyword>
<comment type="subunit">
    <text evidence="14">The potassium channel is composed of a homo- or heterotetrameric complex of pore-forming subunits.</text>
</comment>
<keyword evidence="11 14" id="KW-0472">Membrane</keyword>
<dbReference type="InterPro" id="IPR005821">
    <property type="entry name" value="Ion_trans_dom"/>
</dbReference>
<feature type="repeat" description="ANK" evidence="13">
    <location>
        <begin position="565"/>
        <end position="597"/>
    </location>
</feature>
<dbReference type="PRINTS" id="PR01415">
    <property type="entry name" value="ANKYRIN"/>
</dbReference>
<dbReference type="FunFam" id="2.60.120.10:FF:000074">
    <property type="entry name" value="Potassium channel KAT2"/>
    <property type="match status" value="1"/>
</dbReference>
<proteinExistence type="inferred from homology"/>
<feature type="domain" description="Cyclic nucleotide-binding" evidence="16">
    <location>
        <begin position="386"/>
        <end position="505"/>
    </location>
</feature>
<evidence type="ECO:0000256" key="5">
    <source>
        <dbReference type="ARBA" id="ARBA00022692"/>
    </source>
</evidence>
<dbReference type="Pfam" id="PF11834">
    <property type="entry name" value="KHA"/>
    <property type="match status" value="1"/>
</dbReference>
<dbReference type="InterPro" id="IPR018490">
    <property type="entry name" value="cNMP-bd_dom_sf"/>
</dbReference>
<dbReference type="SMART" id="SM00100">
    <property type="entry name" value="cNMP"/>
    <property type="match status" value="1"/>
</dbReference>
<evidence type="ECO:0000256" key="2">
    <source>
        <dbReference type="ARBA" id="ARBA00007929"/>
    </source>
</evidence>
<dbReference type="PROSITE" id="PS50088">
    <property type="entry name" value="ANK_REPEAT"/>
    <property type="match status" value="3"/>
</dbReference>
<comment type="caution">
    <text evidence="14">Lacks conserved residue(s) required for the propagation of feature annotation.</text>
</comment>
<comment type="subcellular location">
    <subcellularLocation>
        <location evidence="1 14">Membrane</location>
        <topology evidence="1 14">Multi-pass membrane protein</topology>
    </subcellularLocation>
</comment>
<dbReference type="InterPro" id="IPR045319">
    <property type="entry name" value="KAT/AKT"/>
</dbReference>
<gene>
    <name evidence="18" type="ORF">AAHA92_07961</name>
</gene>
<feature type="compositionally biased region" description="Basic and acidic residues" evidence="15">
    <location>
        <begin position="739"/>
        <end position="754"/>
    </location>
</feature>
<dbReference type="PRINTS" id="PR01463">
    <property type="entry name" value="EAGCHANLFMLY"/>
</dbReference>
<dbReference type="Pfam" id="PF00520">
    <property type="entry name" value="Ion_trans"/>
    <property type="match status" value="1"/>
</dbReference>
<keyword evidence="19" id="KW-1185">Reference proteome</keyword>
<dbReference type="Pfam" id="PF00027">
    <property type="entry name" value="cNMP_binding"/>
    <property type="match status" value="1"/>
</dbReference>
<dbReference type="InterPro" id="IPR000595">
    <property type="entry name" value="cNMP-bd_dom"/>
</dbReference>
<dbReference type="InterPro" id="IPR014710">
    <property type="entry name" value="RmlC-like_jellyroll"/>
</dbReference>
<dbReference type="InterPro" id="IPR021789">
    <property type="entry name" value="KHA_dom"/>
</dbReference>
<dbReference type="AlphaFoldDB" id="A0ABD1HMW5"/>
<dbReference type="Gene3D" id="1.25.40.20">
    <property type="entry name" value="Ankyrin repeat-containing domain"/>
    <property type="match status" value="1"/>
</dbReference>
<dbReference type="CDD" id="cd00038">
    <property type="entry name" value="CAP_ED"/>
    <property type="match status" value="1"/>
</dbReference>
<dbReference type="SUPFAM" id="SSF51206">
    <property type="entry name" value="cAMP-binding domain-like"/>
    <property type="match status" value="1"/>
</dbReference>
<reference evidence="18 19" key="1">
    <citation type="submission" date="2024-06" db="EMBL/GenBank/DDBJ databases">
        <title>A chromosome level genome sequence of Diviner's sage (Salvia divinorum).</title>
        <authorList>
            <person name="Ford S.A."/>
            <person name="Ro D.-K."/>
            <person name="Ness R.W."/>
            <person name="Phillips M.A."/>
        </authorList>
    </citation>
    <scope>NUCLEOTIDE SEQUENCE [LARGE SCALE GENOMIC DNA]</scope>
    <source>
        <strain evidence="18">SAF-2024a</strain>
        <tissue evidence="18">Leaf</tissue>
    </source>
</reference>
<dbReference type="InterPro" id="IPR003938">
    <property type="entry name" value="K_chnl_volt-dep_EAG/ELK/ERG"/>
</dbReference>
<evidence type="ECO:0000256" key="15">
    <source>
        <dbReference type="SAM" id="MobiDB-lite"/>
    </source>
</evidence>
<comment type="function">
    <text evidence="14">Potassium channel.</text>
</comment>
<dbReference type="InterPro" id="IPR002110">
    <property type="entry name" value="Ankyrin_rpt"/>
</dbReference>
<dbReference type="SMART" id="SM00248">
    <property type="entry name" value="ANK"/>
    <property type="match status" value="4"/>
</dbReference>
<feature type="transmembrane region" description="Helical" evidence="14">
    <location>
        <begin position="201"/>
        <end position="227"/>
    </location>
</feature>
<dbReference type="PANTHER" id="PTHR45743">
    <property type="entry name" value="POTASSIUM CHANNEL AKT1"/>
    <property type="match status" value="1"/>
</dbReference>
<keyword evidence="13" id="KW-0040">ANK repeat</keyword>
<keyword evidence="12 14" id="KW-0407">Ion channel</keyword>
<keyword evidence="9 14" id="KW-1133">Transmembrane helix</keyword>
<evidence type="ECO:0000256" key="8">
    <source>
        <dbReference type="ARBA" id="ARBA00022958"/>
    </source>
</evidence>
<dbReference type="PROSITE" id="PS51490">
    <property type="entry name" value="KHA"/>
    <property type="match status" value="1"/>
</dbReference>
<comment type="similarity">
    <text evidence="2 14">Belongs to the potassium channel family. Plant (TC 1.A.1.4) subfamily.</text>
</comment>
<dbReference type="GO" id="GO:0034702">
    <property type="term" value="C:monoatomic ion channel complex"/>
    <property type="evidence" value="ECO:0007669"/>
    <property type="project" value="UniProtKB-KW"/>
</dbReference>
<evidence type="ECO:0000259" key="17">
    <source>
        <dbReference type="PROSITE" id="PS51490"/>
    </source>
</evidence>
<name>A0ABD1HMW5_SALDI</name>
<evidence type="ECO:0000259" key="16">
    <source>
        <dbReference type="PROSITE" id="PS50042"/>
    </source>
</evidence>
<evidence type="ECO:0000256" key="12">
    <source>
        <dbReference type="ARBA" id="ARBA00023303"/>
    </source>
</evidence>
<feature type="domain" description="KHA" evidence="17">
    <location>
        <begin position="808"/>
        <end position="873"/>
    </location>
</feature>
<protein>
    <recommendedName>
        <fullName evidence="14">Potassium channel</fullName>
    </recommendedName>
</protein>
<organism evidence="18 19">
    <name type="scientific">Salvia divinorum</name>
    <name type="common">Maria pastora</name>
    <name type="synonym">Diviner's sage</name>
    <dbReference type="NCBI Taxonomy" id="28513"/>
    <lineage>
        <taxon>Eukaryota</taxon>
        <taxon>Viridiplantae</taxon>
        <taxon>Streptophyta</taxon>
        <taxon>Embryophyta</taxon>
        <taxon>Tracheophyta</taxon>
        <taxon>Spermatophyta</taxon>
        <taxon>Magnoliopsida</taxon>
        <taxon>eudicotyledons</taxon>
        <taxon>Gunneridae</taxon>
        <taxon>Pentapetalae</taxon>
        <taxon>asterids</taxon>
        <taxon>lamiids</taxon>
        <taxon>Lamiales</taxon>
        <taxon>Lamiaceae</taxon>
        <taxon>Nepetoideae</taxon>
        <taxon>Mentheae</taxon>
        <taxon>Salviinae</taxon>
        <taxon>Salvia</taxon>
        <taxon>Salvia subgen. Calosphace</taxon>
    </lineage>
</organism>
<feature type="repeat" description="ANK" evidence="13">
    <location>
        <begin position="662"/>
        <end position="694"/>
    </location>
</feature>
<evidence type="ECO:0000256" key="6">
    <source>
        <dbReference type="ARBA" id="ARBA00022826"/>
    </source>
</evidence>
<evidence type="ECO:0000256" key="3">
    <source>
        <dbReference type="ARBA" id="ARBA00022448"/>
    </source>
</evidence>
<feature type="transmembrane region" description="Helical" evidence="14">
    <location>
        <begin position="281"/>
        <end position="307"/>
    </location>
</feature>
<evidence type="ECO:0000313" key="19">
    <source>
        <dbReference type="Proteomes" id="UP001567538"/>
    </source>
</evidence>
<feature type="transmembrane region" description="Helical" evidence="14">
    <location>
        <begin position="109"/>
        <end position="127"/>
    </location>
</feature>
<dbReference type="EMBL" id="JBEAFC010000004">
    <property type="protein sequence ID" value="KAL1557375.1"/>
    <property type="molecule type" value="Genomic_DNA"/>
</dbReference>
<evidence type="ECO:0000313" key="18">
    <source>
        <dbReference type="EMBL" id="KAL1557375.1"/>
    </source>
</evidence>
<dbReference type="Gene3D" id="2.60.120.10">
    <property type="entry name" value="Jelly Rolls"/>
    <property type="match status" value="1"/>
</dbReference>
<evidence type="ECO:0000256" key="9">
    <source>
        <dbReference type="ARBA" id="ARBA00022989"/>
    </source>
</evidence>
<dbReference type="SUPFAM" id="SSF48403">
    <property type="entry name" value="Ankyrin repeat"/>
    <property type="match status" value="1"/>
</dbReference>
<sequence length="873" mass="98258">MVCKKHRKSSWDARMGSMSKIAEIESEIERASGDDRSYHSVSSDILPALGVNSSRKPKLRAFIISSLDPRYRLWEKFLIVLVVYTAWVSPFEFGFITEHDGPLGITDNIVDGFFAIDIVLTFFVAYLDKSTYLLVDDHKVIALRYAKTWLIFDVISTMPSQFAQKIMPNGYTYASILRLWRLRRASAMFQRWEKDKNINYYFIRIAKLTCVVLFEIHAAGCFFYLIAHRHPDPTKTWIGSVNEDFAQYSLFHRYVIAVYWSSITATTTGYGDYHPVNKEEMIFAIFYVFLNIGMNSYVIGNMTNLIVQATIKTRKFRETIEAASSFAKRNQLPERLQEQMLAHLSLTYRTDSEGLQQQETLEALPKAIRSSILHFLFYPLVDKVYLFKGVSNDLLFQLVSEMKAEYFPPREDIILQNEAPTDMYILVNGSVELIKHKNGAKVVFEEQTRGDVSGEVGVLCYRPQVCTVQTKRLSQLLRLSRSSLINMLQANIEDGTIIMNNLVQHLKEQDDPVMQEILADMEHMLAQGKVDMPLTLCFAAERQDDLLLQTLLKKRGLDPNELDRDGRNALHLAAANGSKECVFLLLDNGADPNKRDSEGKVPLWDAILGGHEGVIKVLLDNGATLDPGDVGGFACFAAEQGNIELLKEIAKFNGDVTSLSSSGTTALHTAVYQDKLDVVKFLIEQGADIDMHDSHGWTARALAHDRGRQEMMTLFETIQHLKKTTSLPPFNREEAPYFKKHASESSLPRVKDDADPSSSPQTGTSSSRQRYSVSDFQKSLAGVITSGGKPGDGGMILTTPAVPLKHMRVFVRRAGSGDDAEGGVVIMPGSLQELMEWGYQKFEFYPTKILTEDGALIEDMAVIRDGDHLFLAS</sequence>
<feature type="region of interest" description="Disordered" evidence="15">
    <location>
        <begin position="739"/>
        <end position="772"/>
    </location>
</feature>
<comment type="domain">
    <text evidence="14">The KHA domain (rich in hydrophobic and acidic residues) present in the C-terminal part is likely to be important for tetramerization.</text>
</comment>
<evidence type="ECO:0000256" key="13">
    <source>
        <dbReference type="PROSITE-ProRule" id="PRU00023"/>
    </source>
</evidence>
<keyword evidence="8 14" id="KW-0630">Potassium</keyword>
<keyword evidence="3 14" id="KW-0813">Transport</keyword>
<evidence type="ECO:0000256" key="7">
    <source>
        <dbReference type="ARBA" id="ARBA00022882"/>
    </source>
</evidence>
<dbReference type="Pfam" id="PF12796">
    <property type="entry name" value="Ank_2"/>
    <property type="match status" value="2"/>
</dbReference>
<evidence type="ECO:0000256" key="14">
    <source>
        <dbReference type="RuleBase" id="RU369015"/>
    </source>
</evidence>
<dbReference type="Proteomes" id="UP001567538">
    <property type="component" value="Unassembled WGS sequence"/>
</dbReference>
<dbReference type="InterPro" id="IPR036770">
    <property type="entry name" value="Ankyrin_rpt-contain_sf"/>
</dbReference>